<sequence>MKRLNDDEILELKIVLFIVAVWGMFNMVFG</sequence>
<keyword evidence="1" id="KW-1133">Transmembrane helix</keyword>
<keyword evidence="1" id="KW-0472">Membrane</keyword>
<accession>A0A158SXN0</accession>
<evidence type="ECO:0000256" key="1">
    <source>
        <dbReference type="SAM" id="Phobius"/>
    </source>
</evidence>
<dbReference type="AlphaFoldDB" id="A0A158SXN0"/>
<dbReference type="EMBL" id="JMQP01000002">
    <property type="protein sequence ID" value="KIS35624.1"/>
    <property type="molecule type" value="Genomic_DNA"/>
</dbReference>
<evidence type="ECO:0000313" key="3">
    <source>
        <dbReference type="Proteomes" id="UP000050700"/>
    </source>
</evidence>
<protein>
    <submittedName>
        <fullName evidence="2">Uncharacterized protein</fullName>
    </submittedName>
</protein>
<comment type="caution">
    <text evidence="2">The sequence shown here is derived from an EMBL/GenBank/DDBJ whole genome shotgun (WGS) entry which is preliminary data.</text>
</comment>
<dbReference type="PATRIC" id="fig|727.582.peg.1131"/>
<evidence type="ECO:0000313" key="2">
    <source>
        <dbReference type="EMBL" id="KIS35624.1"/>
    </source>
</evidence>
<organism evidence="2 3">
    <name type="scientific">Haemophilus influenzae</name>
    <dbReference type="NCBI Taxonomy" id="727"/>
    <lineage>
        <taxon>Bacteria</taxon>
        <taxon>Pseudomonadati</taxon>
        <taxon>Pseudomonadota</taxon>
        <taxon>Gammaproteobacteria</taxon>
        <taxon>Pasteurellales</taxon>
        <taxon>Pasteurellaceae</taxon>
        <taxon>Haemophilus</taxon>
    </lineage>
</organism>
<gene>
    <name evidence="2" type="ORF">NTHI1209_01231</name>
</gene>
<reference evidence="2 3" key="1">
    <citation type="submission" date="2014-05" db="EMBL/GenBank/DDBJ databases">
        <title>Methylome analysis of the phasevarions of Haemophilus influenzae.</title>
        <authorList>
            <person name="Atack J.M."/>
            <person name="Fox K.L."/>
            <person name="Power P.M."/>
            <person name="Clark T."/>
            <person name="Jurcisek J."/>
            <person name="Korlach J."/>
            <person name="Bakaletz L.O."/>
            <person name="Jennings M.P."/>
        </authorList>
    </citation>
    <scope>NUCLEOTIDE SEQUENCE [LARGE SCALE GENOMIC DNA]</scope>
    <source>
        <strain evidence="2 3">1209</strain>
    </source>
</reference>
<keyword evidence="1" id="KW-0812">Transmembrane</keyword>
<proteinExistence type="predicted"/>
<feature type="transmembrane region" description="Helical" evidence="1">
    <location>
        <begin position="12"/>
        <end position="29"/>
    </location>
</feature>
<name>A0A158SXN0_HAEIF</name>
<dbReference type="Proteomes" id="UP000050700">
    <property type="component" value="Unassembled WGS sequence"/>
</dbReference>